<organism evidence="3 4">
    <name type="scientific">Komagataella phaffii (strain GS115 / ATCC 20864)</name>
    <name type="common">Yeast</name>
    <name type="synonym">Pichia pastoris</name>
    <dbReference type="NCBI Taxonomy" id="644223"/>
    <lineage>
        <taxon>Eukaryota</taxon>
        <taxon>Fungi</taxon>
        <taxon>Dikarya</taxon>
        <taxon>Ascomycota</taxon>
        <taxon>Saccharomycotina</taxon>
        <taxon>Pichiomycetes</taxon>
        <taxon>Pichiales</taxon>
        <taxon>Pichiaceae</taxon>
        <taxon>Komagataella</taxon>
    </lineage>
</organism>
<protein>
    <submittedName>
        <fullName evidence="3">Uncharacterized protein</fullName>
    </submittedName>
</protein>
<evidence type="ECO:0000256" key="2">
    <source>
        <dbReference type="SAM" id="MobiDB-lite"/>
    </source>
</evidence>
<dbReference type="HOGENOM" id="CLU_903326_0_0_1"/>
<feature type="region of interest" description="Disordered" evidence="2">
    <location>
        <begin position="282"/>
        <end position="310"/>
    </location>
</feature>
<name>C4R5Z0_KOMPG</name>
<gene>
    <name evidence="3" type="ordered locus">PAS_chr3_0917</name>
</gene>
<dbReference type="eggNOG" id="ENOG502SYQX">
    <property type="taxonomic scope" value="Eukaryota"/>
</dbReference>
<dbReference type="KEGG" id="ppa:PAS_chr3_0917"/>
<dbReference type="InParanoid" id="C4R5Z0"/>
<reference evidence="3 4" key="1">
    <citation type="journal article" date="2009" name="Nat. Biotechnol.">
        <title>Genome sequence of the recombinant protein production host Pichia pastoris.</title>
        <authorList>
            <person name="De Schutter K."/>
            <person name="Lin Y.C."/>
            <person name="Tiels P."/>
            <person name="Van Hecke A."/>
            <person name="Glinka S."/>
            <person name="Weber-Lehmann J."/>
            <person name="Rouze P."/>
            <person name="Van de Peer Y."/>
            <person name="Callewaert N."/>
        </authorList>
    </citation>
    <scope>NUCLEOTIDE SEQUENCE [LARGE SCALE GENOMIC DNA]</scope>
    <source>
        <strain evidence="4">GS115 / ATCC 20864</strain>
    </source>
</reference>
<feature type="compositionally biased region" description="Basic and acidic residues" evidence="2">
    <location>
        <begin position="282"/>
        <end position="294"/>
    </location>
</feature>
<evidence type="ECO:0000256" key="1">
    <source>
        <dbReference type="SAM" id="Coils"/>
    </source>
</evidence>
<evidence type="ECO:0000313" key="3">
    <source>
        <dbReference type="EMBL" id="CAY70976.1"/>
    </source>
</evidence>
<dbReference type="OMA" id="EDLLNWH"/>
<feature type="compositionally biased region" description="Low complexity" evidence="2">
    <location>
        <begin position="29"/>
        <end position="43"/>
    </location>
</feature>
<feature type="region of interest" description="Disordered" evidence="2">
    <location>
        <begin position="203"/>
        <end position="222"/>
    </location>
</feature>
<accession>C4R5Z0</accession>
<dbReference type="EMBL" id="FN392321">
    <property type="protein sequence ID" value="CAY70976.1"/>
    <property type="molecule type" value="Genomic_DNA"/>
</dbReference>
<sequence length="321" mass="36442">MVLHNNKWDRKAKYKYLKKHGLNKKDESGTSNETSSNTTSNSELVGDSEVKDENATEETPEQSSETIDGEDSEDPGFDPKYARRPMIDNSYRYGLESTNSITVRQDPEIEREMELKRQQEEQEKMELTDMIKTALRDQVEHMPAAKTIDVNKMTTEDLLNWHLGDQSTKNSSIHREFDPSEQEEFNRLAQKIAKVKIKNDLKEKFGKSKPKPSGKVLQLNTSNDGSKYQKALQKELADLSFKEKFSVATEINDDLSELLGENIFVSDSVSRDDATEDIDALLKDSSAKKPETIERQSVAPTSQKLNSIDPEADKFLDDLLG</sequence>
<dbReference type="OrthoDB" id="4097020at2759"/>
<dbReference type="RefSeq" id="XP_002493155.1">
    <property type="nucleotide sequence ID" value="XM_002493110.1"/>
</dbReference>
<dbReference type="AlphaFoldDB" id="C4R5Z0"/>
<feature type="compositionally biased region" description="Acidic residues" evidence="2">
    <location>
        <begin position="67"/>
        <end position="76"/>
    </location>
</feature>
<keyword evidence="1" id="KW-0175">Coiled coil</keyword>
<dbReference type="GeneID" id="8200271"/>
<feature type="coiled-coil region" evidence="1">
    <location>
        <begin position="110"/>
        <end position="137"/>
    </location>
</feature>
<proteinExistence type="predicted"/>
<feature type="region of interest" description="Disordered" evidence="2">
    <location>
        <begin position="19"/>
        <end position="93"/>
    </location>
</feature>
<keyword evidence="4" id="KW-1185">Reference proteome</keyword>
<evidence type="ECO:0000313" key="4">
    <source>
        <dbReference type="Proteomes" id="UP000000314"/>
    </source>
</evidence>
<dbReference type="Proteomes" id="UP000000314">
    <property type="component" value="Chromosome 3"/>
</dbReference>